<evidence type="ECO:0000313" key="6">
    <source>
        <dbReference type="EMBL" id="KAG8185060.1"/>
    </source>
</evidence>
<dbReference type="InterPro" id="IPR002731">
    <property type="entry name" value="ATPase_BadF"/>
</dbReference>
<dbReference type="PANTHER" id="PTHR12862:SF0">
    <property type="entry name" value="N-ACETYL-D-GLUCOSAMINE KINASE"/>
    <property type="match status" value="1"/>
</dbReference>
<proteinExistence type="inferred from homology"/>
<dbReference type="EC" id="2.7.1.59" evidence="2"/>
<evidence type="ECO:0000313" key="7">
    <source>
        <dbReference type="Proteomes" id="UP000827092"/>
    </source>
</evidence>
<evidence type="ECO:0000256" key="1">
    <source>
        <dbReference type="ARBA" id="ARBA00006198"/>
    </source>
</evidence>
<dbReference type="Pfam" id="PF01869">
    <property type="entry name" value="BcrAD_BadFG"/>
    <property type="match status" value="1"/>
</dbReference>
<comment type="similarity">
    <text evidence="1">Belongs to the eukaryotic-type N-acetylglucosamine kinase family.</text>
</comment>
<dbReference type="Proteomes" id="UP000827092">
    <property type="component" value="Unassembled WGS sequence"/>
</dbReference>
<dbReference type="InterPro" id="IPR039758">
    <property type="entry name" value="NAGK-like"/>
</dbReference>
<dbReference type="PANTHER" id="PTHR12862">
    <property type="entry name" value="BADF TYPE ATPASE DOMAIN-CONTAINING PROTEIN"/>
    <property type="match status" value="1"/>
</dbReference>
<name>A0AAV6UNB4_9ARAC</name>
<gene>
    <name evidence="6" type="ORF">JTE90_017076</name>
</gene>
<evidence type="ECO:0000259" key="5">
    <source>
        <dbReference type="Pfam" id="PF01869"/>
    </source>
</evidence>
<dbReference type="GO" id="GO:0045127">
    <property type="term" value="F:N-acetylglucosamine kinase activity"/>
    <property type="evidence" value="ECO:0007669"/>
    <property type="project" value="UniProtKB-EC"/>
</dbReference>
<dbReference type="CDD" id="cd24078">
    <property type="entry name" value="ASKHA_NBD_NAGK_meta"/>
    <property type="match status" value="1"/>
</dbReference>
<accession>A0AAV6UNB4</accession>
<evidence type="ECO:0000256" key="4">
    <source>
        <dbReference type="ARBA" id="ARBA00031123"/>
    </source>
</evidence>
<dbReference type="Gene3D" id="3.30.420.40">
    <property type="match status" value="1"/>
</dbReference>
<dbReference type="EMBL" id="JAFNEN010000349">
    <property type="protein sequence ID" value="KAG8185060.1"/>
    <property type="molecule type" value="Genomic_DNA"/>
</dbReference>
<dbReference type="SUPFAM" id="SSF53067">
    <property type="entry name" value="Actin-like ATPase domain"/>
    <property type="match status" value="2"/>
</dbReference>
<evidence type="ECO:0000256" key="3">
    <source>
        <dbReference type="ARBA" id="ARBA00014974"/>
    </source>
</evidence>
<sequence>MENKLYCGIEGGASVSKLVLLNGTGKILHELEGPSCNYLLLGYEEVQKRLVDMIEKAKEASNLRDHALDGLGLCMSGCEEEEANREFEKNFTRKHPDMLKNCFVASDTEAPLYTACPKGGLVLIAGTGSNSLLINPDGTTGRCGGWGHLLGDEASACWISLKAVKTLFDDEDNLVKSPFDTTKLKEVIFQHFKIVHKFGLLEHCYTNFNKTYFAGLCVKLAEAAIKNNDPLCQYFFYEAGKCLGSMVAALRPKVHKDLLEMEGGLPIICVGSVFKSWQLLKDGFVEGIGNHYDKCTLITVNCSSALGAAYLGARATGFELPLNHRENVSILYKFDLAS</sequence>
<keyword evidence="7" id="KW-1185">Reference proteome</keyword>
<organism evidence="6 7">
    <name type="scientific">Oedothorax gibbosus</name>
    <dbReference type="NCBI Taxonomy" id="931172"/>
    <lineage>
        <taxon>Eukaryota</taxon>
        <taxon>Metazoa</taxon>
        <taxon>Ecdysozoa</taxon>
        <taxon>Arthropoda</taxon>
        <taxon>Chelicerata</taxon>
        <taxon>Arachnida</taxon>
        <taxon>Araneae</taxon>
        <taxon>Araneomorphae</taxon>
        <taxon>Entelegynae</taxon>
        <taxon>Araneoidea</taxon>
        <taxon>Linyphiidae</taxon>
        <taxon>Erigoninae</taxon>
        <taxon>Oedothorax</taxon>
    </lineage>
</organism>
<protein>
    <recommendedName>
        <fullName evidence="3">N-acetyl-D-glucosamine kinase</fullName>
        <ecNumber evidence="2">2.7.1.59</ecNumber>
    </recommendedName>
    <alternativeName>
        <fullName evidence="4">GlcNAc kinase</fullName>
    </alternativeName>
</protein>
<dbReference type="AlphaFoldDB" id="A0AAV6UNB4"/>
<comment type="caution">
    <text evidence="6">The sequence shown here is derived from an EMBL/GenBank/DDBJ whole genome shotgun (WGS) entry which is preliminary data.</text>
</comment>
<dbReference type="InterPro" id="IPR043129">
    <property type="entry name" value="ATPase_NBD"/>
</dbReference>
<reference evidence="6 7" key="1">
    <citation type="journal article" date="2022" name="Nat. Ecol. Evol.">
        <title>A masculinizing supergene underlies an exaggerated male reproductive morph in a spider.</title>
        <authorList>
            <person name="Hendrickx F."/>
            <person name="De Corte Z."/>
            <person name="Sonet G."/>
            <person name="Van Belleghem S.M."/>
            <person name="Kostlbacher S."/>
            <person name="Vangestel C."/>
        </authorList>
    </citation>
    <scope>NUCLEOTIDE SEQUENCE [LARGE SCALE GENOMIC DNA]</scope>
    <source>
        <strain evidence="6">W744_W776</strain>
    </source>
</reference>
<feature type="domain" description="ATPase BadF/BadG/BcrA/BcrD type" evidence="5">
    <location>
        <begin position="8"/>
        <end position="311"/>
    </location>
</feature>
<evidence type="ECO:0000256" key="2">
    <source>
        <dbReference type="ARBA" id="ARBA00012122"/>
    </source>
</evidence>